<dbReference type="InterPro" id="IPR001544">
    <property type="entry name" value="Aminotrans_IV"/>
</dbReference>
<dbReference type="Gene3D" id="3.30.470.10">
    <property type="match status" value="1"/>
</dbReference>
<evidence type="ECO:0000256" key="3">
    <source>
        <dbReference type="ARBA" id="ARBA00022898"/>
    </source>
</evidence>
<dbReference type="FunFam" id="3.20.10.10:FF:000002">
    <property type="entry name" value="D-alanine aminotransferase"/>
    <property type="match status" value="1"/>
</dbReference>
<dbReference type="Gene3D" id="3.20.10.10">
    <property type="entry name" value="D-amino Acid Aminotransferase, subunit A, domain 2"/>
    <property type="match status" value="1"/>
</dbReference>
<dbReference type="OrthoDB" id="9805628at2"/>
<dbReference type="PANTHER" id="PTHR42743">
    <property type="entry name" value="AMINO-ACID AMINOTRANSFERASE"/>
    <property type="match status" value="1"/>
</dbReference>
<dbReference type="AlphaFoldDB" id="C8X272"/>
<accession>C8X272</accession>
<dbReference type="SMR" id="C8X272"/>
<dbReference type="SUPFAM" id="SSF56752">
    <property type="entry name" value="D-aminoacid aminotransferase-like PLP-dependent enzymes"/>
    <property type="match status" value="1"/>
</dbReference>
<comment type="cofactor">
    <cofactor evidence="1">
        <name>pyridoxal 5'-phosphate</name>
        <dbReference type="ChEBI" id="CHEBI:597326"/>
    </cofactor>
</comment>
<dbReference type="Proteomes" id="UP000001052">
    <property type="component" value="Chromosome"/>
</dbReference>
<dbReference type="HOGENOM" id="CLU_020844_0_0_7"/>
<dbReference type="GO" id="GO:0008483">
    <property type="term" value="F:transaminase activity"/>
    <property type="evidence" value="ECO:0007669"/>
    <property type="project" value="UniProtKB-KW"/>
</dbReference>
<dbReference type="GO" id="GO:0046394">
    <property type="term" value="P:carboxylic acid biosynthetic process"/>
    <property type="evidence" value="ECO:0007669"/>
    <property type="project" value="UniProtKB-ARBA"/>
</dbReference>
<organism evidence="4 5">
    <name type="scientific">Desulfohalobium retbaense (strain ATCC 49708 / DSM 5692 / JCM 16813 / HR100)</name>
    <dbReference type="NCBI Taxonomy" id="485915"/>
    <lineage>
        <taxon>Bacteria</taxon>
        <taxon>Pseudomonadati</taxon>
        <taxon>Thermodesulfobacteriota</taxon>
        <taxon>Desulfovibrionia</taxon>
        <taxon>Desulfovibrionales</taxon>
        <taxon>Desulfohalobiaceae</taxon>
        <taxon>Desulfohalobium</taxon>
    </lineage>
</organism>
<keyword evidence="3" id="KW-0663">Pyridoxal phosphate</keyword>
<dbReference type="KEGG" id="drt:Dret_1107"/>
<comment type="similarity">
    <text evidence="2">Belongs to the class-IV pyridoxal-phosphate-dependent aminotransferase family.</text>
</comment>
<keyword evidence="5" id="KW-1185">Reference proteome</keyword>
<dbReference type="BRENDA" id="2.6.1.21">
    <property type="organism ID" value="17673"/>
</dbReference>
<dbReference type="STRING" id="485915.Dret_1107"/>
<keyword evidence="4" id="KW-0032">Aminotransferase</keyword>
<dbReference type="InterPro" id="IPR043132">
    <property type="entry name" value="BCAT-like_C"/>
</dbReference>
<evidence type="ECO:0000313" key="4">
    <source>
        <dbReference type="EMBL" id="ACV68395.1"/>
    </source>
</evidence>
<dbReference type="InterPro" id="IPR050571">
    <property type="entry name" value="Class-IV_PLP-Dep_Aminotrnsfr"/>
</dbReference>
<dbReference type="eggNOG" id="COG0115">
    <property type="taxonomic scope" value="Bacteria"/>
</dbReference>
<evidence type="ECO:0000256" key="2">
    <source>
        <dbReference type="ARBA" id="ARBA00009320"/>
    </source>
</evidence>
<dbReference type="Pfam" id="PF01063">
    <property type="entry name" value="Aminotran_4"/>
    <property type="match status" value="1"/>
</dbReference>
<dbReference type="CDD" id="cd00449">
    <property type="entry name" value="PLPDE_IV"/>
    <property type="match status" value="1"/>
</dbReference>
<dbReference type="InterPro" id="IPR043131">
    <property type="entry name" value="BCAT-like_N"/>
</dbReference>
<name>C8X272_DESRD</name>
<dbReference type="EMBL" id="CP001734">
    <property type="protein sequence ID" value="ACV68395.1"/>
    <property type="molecule type" value="Genomic_DNA"/>
</dbReference>
<gene>
    <name evidence="4" type="ordered locus">Dret_1107</name>
</gene>
<dbReference type="RefSeq" id="WP_015751546.1">
    <property type="nucleotide sequence ID" value="NC_013223.1"/>
</dbReference>
<proteinExistence type="inferred from homology"/>
<keyword evidence="4" id="KW-0808">Transferase</keyword>
<sequence>MPRTISDQSYLEALLAAPRPGIDQVRAFYDHRVGVIGKDPRYLLIPMDDHLVHRGDGVFETLKFTAKRLYQLDAHVERLFHSAKTIAIHPPCSREDVRELIIDLAAASELENGIVAVYVGRGPGGFSADFRECPQPSLYGVARIMPERPEELWEKGVTAYTTSFPAKQCYLSRIKTVDYLPNVLMKREAVLKGYDYPLCFDEQGFLAEGATENVCLVNASGELIVPELRNALPGTTLLRGLDLIRPELPVEHRLVKEDELYQAKELILLGTSLDAISVVRFNGRPIHDVRPGPVSRRLRQLLREDQERNGTPIH</sequence>
<protein>
    <submittedName>
        <fullName evidence="4">Aminotransferase class IV</fullName>
    </submittedName>
</protein>
<dbReference type="PANTHER" id="PTHR42743:SF22">
    <property type="entry name" value="D-AMINO-ACID TRANSAMINASE, CHLOROPLASTIC"/>
    <property type="match status" value="1"/>
</dbReference>
<reference evidence="4 5" key="2">
    <citation type="journal article" date="2010" name="Stand. Genomic Sci.">
        <title>Complete genome sequence of Desulfohalobium retbaense type strain (HR(100)).</title>
        <authorList>
            <person name="Spring S."/>
            <person name="Nolan M."/>
            <person name="Lapidus A."/>
            <person name="Glavina Del Rio T."/>
            <person name="Copeland A."/>
            <person name="Tice H."/>
            <person name="Cheng J.F."/>
            <person name="Lucas S."/>
            <person name="Land M."/>
            <person name="Chen F."/>
            <person name="Bruce D."/>
            <person name="Goodwin L."/>
            <person name="Pitluck S."/>
            <person name="Ivanova N."/>
            <person name="Mavromatis K."/>
            <person name="Mikhailova N."/>
            <person name="Pati A."/>
            <person name="Chen A."/>
            <person name="Palaniappan K."/>
            <person name="Hauser L."/>
            <person name="Chang Y.J."/>
            <person name="Jeffries C.D."/>
            <person name="Munk C."/>
            <person name="Kiss H."/>
            <person name="Chain P."/>
            <person name="Han C."/>
            <person name="Brettin T."/>
            <person name="Detter J.C."/>
            <person name="Schuler E."/>
            <person name="Goker M."/>
            <person name="Rohde M."/>
            <person name="Bristow J."/>
            <person name="Eisen J.A."/>
            <person name="Markowitz V."/>
            <person name="Hugenholtz P."/>
            <person name="Kyrpides N.C."/>
            <person name="Klenk H.P."/>
        </authorList>
    </citation>
    <scope>NUCLEOTIDE SEQUENCE [LARGE SCALE GENOMIC DNA]</scope>
    <source>
        <strain evidence="4 5">DSM 5692</strain>
    </source>
</reference>
<dbReference type="InterPro" id="IPR036038">
    <property type="entry name" value="Aminotransferase-like"/>
</dbReference>
<reference evidence="5" key="1">
    <citation type="submission" date="2009-09" db="EMBL/GenBank/DDBJ databases">
        <title>The complete chromosome of Desulfohalobium retbaense DSM 5692.</title>
        <authorList>
            <consortium name="US DOE Joint Genome Institute (JGI-PGF)"/>
            <person name="Lucas S."/>
            <person name="Copeland A."/>
            <person name="Lapidus A."/>
            <person name="Glavina del Rio T."/>
            <person name="Dalin E."/>
            <person name="Tice H."/>
            <person name="Bruce D."/>
            <person name="Goodwin L."/>
            <person name="Pitluck S."/>
            <person name="Kyrpides N."/>
            <person name="Mavromatis K."/>
            <person name="Ivanova N."/>
            <person name="Mikhailova N."/>
            <person name="Munk A.C."/>
            <person name="Brettin T."/>
            <person name="Detter J.C."/>
            <person name="Han C."/>
            <person name="Tapia R."/>
            <person name="Larimer F."/>
            <person name="Land M."/>
            <person name="Hauser L."/>
            <person name="Markowitz V."/>
            <person name="Cheng J.-F."/>
            <person name="Hugenholtz P."/>
            <person name="Woyke T."/>
            <person name="Wu D."/>
            <person name="Spring S."/>
            <person name="Klenk H.-P."/>
            <person name="Eisen J.A."/>
        </authorList>
    </citation>
    <scope>NUCLEOTIDE SEQUENCE [LARGE SCALE GENOMIC DNA]</scope>
    <source>
        <strain evidence="5">DSM 5692</strain>
    </source>
</reference>
<evidence type="ECO:0000256" key="1">
    <source>
        <dbReference type="ARBA" id="ARBA00001933"/>
    </source>
</evidence>
<evidence type="ECO:0000313" key="5">
    <source>
        <dbReference type="Proteomes" id="UP000001052"/>
    </source>
</evidence>
<dbReference type="GO" id="GO:0008652">
    <property type="term" value="P:amino acid biosynthetic process"/>
    <property type="evidence" value="ECO:0007669"/>
    <property type="project" value="UniProtKB-ARBA"/>
</dbReference>